<keyword evidence="2" id="KW-1185">Reference proteome</keyword>
<evidence type="ECO:0000313" key="2">
    <source>
        <dbReference type="Proteomes" id="UP000256919"/>
    </source>
</evidence>
<accession>A0A3D9LJZ3</accession>
<sequence length="128" mass="15796">METQVIYNTDLHFEHKLWQRELTFWEDELKSFNNRLGELVTKWTDKNILAQLDHYQNQFILHGTVIDKLQEDITMHEVNMSAHYKKDEDVLNYSFVKKHIEFRNKMETQRYIYGELKKDFFRLISKYM</sequence>
<dbReference type="AlphaFoldDB" id="A0A3D9LJZ3"/>
<reference evidence="1 2" key="1">
    <citation type="submission" date="2018-07" db="EMBL/GenBank/DDBJ databases">
        <title>Genomic Encyclopedia of Type Strains, Phase III (KMG-III): the genomes of soil and plant-associated and newly described type strains.</title>
        <authorList>
            <person name="Whitman W."/>
        </authorList>
    </citation>
    <scope>NUCLEOTIDE SEQUENCE [LARGE SCALE GENOMIC DNA]</scope>
    <source>
        <strain evidence="1 2">CECT 7948</strain>
    </source>
</reference>
<protein>
    <submittedName>
        <fullName evidence="1">Uncharacterized protein</fullName>
    </submittedName>
</protein>
<comment type="caution">
    <text evidence="1">The sequence shown here is derived from an EMBL/GenBank/DDBJ whole genome shotgun (WGS) entry which is preliminary data.</text>
</comment>
<gene>
    <name evidence="1" type="ORF">DFQ09_11141</name>
</gene>
<proteinExistence type="predicted"/>
<evidence type="ECO:0000313" key="1">
    <source>
        <dbReference type="EMBL" id="REE07711.1"/>
    </source>
</evidence>
<name>A0A3D9LJZ3_9FLAO</name>
<dbReference type="RefSeq" id="WP_115812741.1">
    <property type="nucleotide sequence ID" value="NZ_QREI01000011.1"/>
</dbReference>
<dbReference type="EMBL" id="QREI01000011">
    <property type="protein sequence ID" value="REE07711.1"/>
    <property type="molecule type" value="Genomic_DNA"/>
</dbReference>
<organism evidence="1 2">
    <name type="scientific">Winogradskyella pacifica</name>
    <dbReference type="NCBI Taxonomy" id="664642"/>
    <lineage>
        <taxon>Bacteria</taxon>
        <taxon>Pseudomonadati</taxon>
        <taxon>Bacteroidota</taxon>
        <taxon>Flavobacteriia</taxon>
        <taxon>Flavobacteriales</taxon>
        <taxon>Flavobacteriaceae</taxon>
        <taxon>Winogradskyella</taxon>
    </lineage>
</organism>
<dbReference type="Proteomes" id="UP000256919">
    <property type="component" value="Unassembled WGS sequence"/>
</dbReference>
<dbReference type="OrthoDB" id="680366at2"/>